<keyword evidence="2" id="KW-1185">Reference proteome</keyword>
<comment type="caution">
    <text evidence="1">The sequence shown here is derived from an EMBL/GenBank/DDBJ whole genome shotgun (WGS) entry which is preliminary data.</text>
</comment>
<name>A0AAN9X8N5_PSOTE</name>
<gene>
    <name evidence="1" type="ORF">VNO78_31600</name>
</gene>
<evidence type="ECO:0000313" key="1">
    <source>
        <dbReference type="EMBL" id="KAK7385756.1"/>
    </source>
</evidence>
<accession>A0AAN9X8N5</accession>
<proteinExistence type="predicted"/>
<dbReference type="EMBL" id="JAYMYS010000008">
    <property type="protein sequence ID" value="KAK7385756.1"/>
    <property type="molecule type" value="Genomic_DNA"/>
</dbReference>
<organism evidence="1 2">
    <name type="scientific">Psophocarpus tetragonolobus</name>
    <name type="common">Winged bean</name>
    <name type="synonym">Dolichos tetragonolobus</name>
    <dbReference type="NCBI Taxonomy" id="3891"/>
    <lineage>
        <taxon>Eukaryota</taxon>
        <taxon>Viridiplantae</taxon>
        <taxon>Streptophyta</taxon>
        <taxon>Embryophyta</taxon>
        <taxon>Tracheophyta</taxon>
        <taxon>Spermatophyta</taxon>
        <taxon>Magnoliopsida</taxon>
        <taxon>eudicotyledons</taxon>
        <taxon>Gunneridae</taxon>
        <taxon>Pentapetalae</taxon>
        <taxon>rosids</taxon>
        <taxon>fabids</taxon>
        <taxon>Fabales</taxon>
        <taxon>Fabaceae</taxon>
        <taxon>Papilionoideae</taxon>
        <taxon>50 kb inversion clade</taxon>
        <taxon>NPAAA clade</taxon>
        <taxon>indigoferoid/millettioid clade</taxon>
        <taxon>Phaseoleae</taxon>
        <taxon>Psophocarpus</taxon>
    </lineage>
</organism>
<dbReference type="AlphaFoldDB" id="A0AAN9X8N5"/>
<dbReference type="Proteomes" id="UP001386955">
    <property type="component" value="Unassembled WGS sequence"/>
</dbReference>
<evidence type="ECO:0000313" key="2">
    <source>
        <dbReference type="Proteomes" id="UP001386955"/>
    </source>
</evidence>
<sequence>MLNLGCTCQSFTEEYSQHPHLFRIADSANGHKRCDSELGRNQREVVPLELGPCLALAEPTLKRIPVGGSKISHSVQATIVEIGKQYNRSKTKSTKP</sequence>
<reference evidence="1 2" key="1">
    <citation type="submission" date="2024-01" db="EMBL/GenBank/DDBJ databases">
        <title>The genomes of 5 underutilized Papilionoideae crops provide insights into root nodulation and disease resistanc.</title>
        <authorList>
            <person name="Jiang F."/>
        </authorList>
    </citation>
    <scope>NUCLEOTIDE SEQUENCE [LARGE SCALE GENOMIC DNA]</scope>
    <source>
        <strain evidence="1">DUOXIRENSHENG_FW03</strain>
        <tissue evidence="1">Leaves</tissue>
    </source>
</reference>
<protein>
    <submittedName>
        <fullName evidence="1">Uncharacterized protein</fullName>
    </submittedName>
</protein>